<protein>
    <submittedName>
        <fullName evidence="1">Uncharacterized protein</fullName>
    </submittedName>
</protein>
<accession>A0A645CSY8</accession>
<evidence type="ECO:0000313" key="1">
    <source>
        <dbReference type="EMBL" id="MPM80014.1"/>
    </source>
</evidence>
<name>A0A645CSY8_9ZZZZ</name>
<dbReference type="EMBL" id="VSSQ01029758">
    <property type="protein sequence ID" value="MPM80014.1"/>
    <property type="molecule type" value="Genomic_DNA"/>
</dbReference>
<gene>
    <name evidence="1" type="ORF">SDC9_127057</name>
</gene>
<dbReference type="Gene3D" id="3.40.50.150">
    <property type="entry name" value="Vaccinia Virus protein VP39"/>
    <property type="match status" value="1"/>
</dbReference>
<reference evidence="1" key="1">
    <citation type="submission" date="2019-08" db="EMBL/GenBank/DDBJ databases">
        <authorList>
            <person name="Kucharzyk K."/>
            <person name="Murdoch R.W."/>
            <person name="Higgins S."/>
            <person name="Loffler F."/>
        </authorList>
    </citation>
    <scope>NUCLEOTIDE SEQUENCE</scope>
</reference>
<organism evidence="1">
    <name type="scientific">bioreactor metagenome</name>
    <dbReference type="NCBI Taxonomy" id="1076179"/>
    <lineage>
        <taxon>unclassified sequences</taxon>
        <taxon>metagenomes</taxon>
        <taxon>ecological metagenomes</taxon>
    </lineage>
</organism>
<proteinExistence type="predicted"/>
<dbReference type="AlphaFoldDB" id="A0A645CSY8"/>
<sequence length="218" mass="23949">MVTEEDDLVLDFFAGSGTTAHSVYMANAADGGNRKYIMVQLDEPVPTGSPAVKSGFKSISQISRERIRRAAEHVAGNAGMKDWDGGFRSFRVDSGNMTDTLREPDRVDQLDLSLFTSSVKEGRSAEDLLFQVLLDWGLEPSLSITKGVIGGREVFFVDEDAVAACFADELPPEVVREIARRQPLRAVFRDDGFDSDAARINAEQIFREVSPSTEVKAI</sequence>
<dbReference type="SUPFAM" id="SSF53335">
    <property type="entry name" value="S-adenosyl-L-methionine-dependent methyltransferases"/>
    <property type="match status" value="1"/>
</dbReference>
<dbReference type="InterPro" id="IPR029063">
    <property type="entry name" value="SAM-dependent_MTases_sf"/>
</dbReference>
<comment type="caution">
    <text evidence="1">The sequence shown here is derived from an EMBL/GenBank/DDBJ whole genome shotgun (WGS) entry which is preliminary data.</text>
</comment>